<feature type="compositionally biased region" description="Basic residues" evidence="1">
    <location>
        <begin position="149"/>
        <end position="160"/>
    </location>
</feature>
<dbReference type="Proteomes" id="UP001244207">
    <property type="component" value="Unassembled WGS sequence"/>
</dbReference>
<protein>
    <submittedName>
        <fullName evidence="3">Uncharacterized protein</fullName>
    </submittedName>
</protein>
<dbReference type="RefSeq" id="XP_060362706.1">
    <property type="nucleotide sequence ID" value="XM_060508706.1"/>
</dbReference>
<feature type="region of interest" description="Disordered" evidence="1">
    <location>
        <begin position="131"/>
        <end position="167"/>
    </location>
</feature>
<organism evidence="3 4">
    <name type="scientific">Glomerella acutata</name>
    <name type="common">Colletotrichum acutatum</name>
    <dbReference type="NCBI Taxonomy" id="27357"/>
    <lineage>
        <taxon>Eukaryota</taxon>
        <taxon>Fungi</taxon>
        <taxon>Dikarya</taxon>
        <taxon>Ascomycota</taxon>
        <taxon>Pezizomycotina</taxon>
        <taxon>Sordariomycetes</taxon>
        <taxon>Hypocreomycetidae</taxon>
        <taxon>Glomerellales</taxon>
        <taxon>Glomerellaceae</taxon>
        <taxon>Colletotrichum</taxon>
        <taxon>Colletotrichum acutatum species complex</taxon>
    </lineage>
</organism>
<dbReference type="AlphaFoldDB" id="A0AAD8UJP3"/>
<evidence type="ECO:0000256" key="2">
    <source>
        <dbReference type="SAM" id="Phobius"/>
    </source>
</evidence>
<proteinExistence type="predicted"/>
<evidence type="ECO:0000256" key="1">
    <source>
        <dbReference type="SAM" id="MobiDB-lite"/>
    </source>
</evidence>
<dbReference type="EMBL" id="JAHMHS010000076">
    <property type="protein sequence ID" value="KAK1722651.1"/>
    <property type="molecule type" value="Genomic_DNA"/>
</dbReference>
<comment type="caution">
    <text evidence="3">The sequence shown here is derived from an EMBL/GenBank/DDBJ whole genome shotgun (WGS) entry which is preliminary data.</text>
</comment>
<dbReference type="GeneID" id="85392605"/>
<keyword evidence="2" id="KW-1133">Transmembrane helix</keyword>
<evidence type="ECO:0000313" key="3">
    <source>
        <dbReference type="EMBL" id="KAK1722651.1"/>
    </source>
</evidence>
<reference evidence="3" key="1">
    <citation type="submission" date="2021-12" db="EMBL/GenBank/DDBJ databases">
        <title>Comparative genomics, transcriptomics and evolutionary studies reveal genomic signatures of adaptation to plant cell wall in hemibiotrophic fungi.</title>
        <authorList>
            <consortium name="DOE Joint Genome Institute"/>
            <person name="Baroncelli R."/>
            <person name="Diaz J.F."/>
            <person name="Benocci T."/>
            <person name="Peng M."/>
            <person name="Battaglia E."/>
            <person name="Haridas S."/>
            <person name="Andreopoulos W."/>
            <person name="Labutti K."/>
            <person name="Pangilinan J."/>
            <person name="Floch G.L."/>
            <person name="Makela M.R."/>
            <person name="Henrissat B."/>
            <person name="Grigoriev I.V."/>
            <person name="Crouch J.A."/>
            <person name="De Vries R.P."/>
            <person name="Sukno S.A."/>
            <person name="Thon M.R."/>
        </authorList>
    </citation>
    <scope>NUCLEOTIDE SEQUENCE</scope>
    <source>
        <strain evidence="3">CBS 112980</strain>
    </source>
</reference>
<accession>A0AAD8UJP3</accession>
<gene>
    <name evidence="3" type="ORF">BDZ83DRAFT_628424</name>
</gene>
<keyword evidence="2" id="KW-0812">Transmembrane</keyword>
<keyword evidence="4" id="KW-1185">Reference proteome</keyword>
<keyword evidence="2" id="KW-0472">Membrane</keyword>
<name>A0AAD8UJP3_GLOAC</name>
<evidence type="ECO:0000313" key="4">
    <source>
        <dbReference type="Proteomes" id="UP001244207"/>
    </source>
</evidence>
<sequence>MIIPLLNTRSGAKTDSDPVAADFTAGPTTGGGGPSQQTLIIVSTILGSALLLIIAIAAYFTITRRRRKRQFAEEYKNACLRDPDLTWEEYTRRTKLTQSRIMLAEEELRDTIIRKSLQNRSSVTVTPVAGFTAATPDTPTEPVSPPARTRSRTWHGRSRSKTSIDAEEGEGLLMSLRGDWTEHEARVERTWQLLHKKYPTRRVTLPVEEESGGPIRPPTIRLKTPPLLSHPMFRGWNAENTVKHSSLPTLPTELEKIRPAQI</sequence>
<feature type="region of interest" description="Disordered" evidence="1">
    <location>
        <begin position="1"/>
        <end position="34"/>
    </location>
</feature>
<feature type="transmembrane region" description="Helical" evidence="2">
    <location>
        <begin position="39"/>
        <end position="62"/>
    </location>
</feature>